<dbReference type="EMBL" id="CAJNOQ010007387">
    <property type="protein sequence ID" value="CAF1166939.1"/>
    <property type="molecule type" value="Genomic_DNA"/>
</dbReference>
<reference evidence="2" key="1">
    <citation type="submission" date="2021-02" db="EMBL/GenBank/DDBJ databases">
        <authorList>
            <person name="Nowell W R."/>
        </authorList>
    </citation>
    <scope>NUCLEOTIDE SEQUENCE</scope>
</reference>
<sequence>MFKAEETEEDQYDKYASVLGIPTARLLLCARGTMTKTAREIVKLVLTPEQVAAYKNKDDVPAEIRAAIHGFVRKYHLTQVCTDRTLNEAIRSAINNEKGKITKHEEESLLKHPQSAEDDENTVEE</sequence>
<dbReference type="EMBL" id="CAJNOK010027484">
    <property type="protein sequence ID" value="CAF1420904.1"/>
    <property type="molecule type" value="Genomic_DNA"/>
</dbReference>
<evidence type="ECO:0000313" key="5">
    <source>
        <dbReference type="EMBL" id="CAF4221686.1"/>
    </source>
</evidence>
<protein>
    <submittedName>
        <fullName evidence="2">Uncharacterized protein</fullName>
    </submittedName>
</protein>
<dbReference type="Proteomes" id="UP000681722">
    <property type="component" value="Unassembled WGS sequence"/>
</dbReference>
<feature type="compositionally biased region" description="Basic and acidic residues" evidence="1">
    <location>
        <begin position="97"/>
        <end position="110"/>
    </location>
</feature>
<dbReference type="Proteomes" id="UP000682733">
    <property type="component" value="Unassembled WGS sequence"/>
</dbReference>
<feature type="compositionally biased region" description="Acidic residues" evidence="1">
    <location>
        <begin position="116"/>
        <end position="125"/>
    </location>
</feature>
<dbReference type="EMBL" id="CAJOBC010007386">
    <property type="protein sequence ID" value="CAF3930509.1"/>
    <property type="molecule type" value="Genomic_DNA"/>
</dbReference>
<proteinExistence type="predicted"/>
<evidence type="ECO:0000313" key="6">
    <source>
        <dbReference type="Proteomes" id="UP000663829"/>
    </source>
</evidence>
<accession>A0A814TY04</accession>
<gene>
    <name evidence="2" type="ORF">GPM918_LOCUS21974</name>
    <name evidence="3" type="ORF">OVA965_LOCUS33688</name>
    <name evidence="4" type="ORF">SRO942_LOCUS21970</name>
    <name evidence="5" type="ORF">TMI583_LOCUS34585</name>
</gene>
<dbReference type="AlphaFoldDB" id="A0A814TY04"/>
<organism evidence="2 6">
    <name type="scientific">Didymodactylos carnosus</name>
    <dbReference type="NCBI Taxonomy" id="1234261"/>
    <lineage>
        <taxon>Eukaryota</taxon>
        <taxon>Metazoa</taxon>
        <taxon>Spiralia</taxon>
        <taxon>Gnathifera</taxon>
        <taxon>Rotifera</taxon>
        <taxon>Eurotatoria</taxon>
        <taxon>Bdelloidea</taxon>
        <taxon>Philodinida</taxon>
        <taxon>Philodinidae</taxon>
        <taxon>Didymodactylos</taxon>
    </lineage>
</organism>
<evidence type="ECO:0000313" key="4">
    <source>
        <dbReference type="EMBL" id="CAF3930509.1"/>
    </source>
</evidence>
<comment type="caution">
    <text evidence="2">The sequence shown here is derived from an EMBL/GenBank/DDBJ whole genome shotgun (WGS) entry which is preliminary data.</text>
</comment>
<evidence type="ECO:0000313" key="2">
    <source>
        <dbReference type="EMBL" id="CAF1166939.1"/>
    </source>
</evidence>
<evidence type="ECO:0000313" key="3">
    <source>
        <dbReference type="EMBL" id="CAF1420904.1"/>
    </source>
</evidence>
<evidence type="ECO:0000256" key="1">
    <source>
        <dbReference type="SAM" id="MobiDB-lite"/>
    </source>
</evidence>
<name>A0A814TY04_9BILA</name>
<feature type="region of interest" description="Disordered" evidence="1">
    <location>
        <begin position="97"/>
        <end position="125"/>
    </location>
</feature>
<keyword evidence="6" id="KW-1185">Reference proteome</keyword>
<dbReference type="Proteomes" id="UP000677228">
    <property type="component" value="Unassembled WGS sequence"/>
</dbReference>
<dbReference type="Proteomes" id="UP000663829">
    <property type="component" value="Unassembled WGS sequence"/>
</dbReference>
<dbReference type="EMBL" id="CAJOBA010049245">
    <property type="protein sequence ID" value="CAF4221686.1"/>
    <property type="molecule type" value="Genomic_DNA"/>
</dbReference>